<dbReference type="AlphaFoldDB" id="A0A1D8N444"/>
<name>A0A1D8N444_YARLL</name>
<dbReference type="EMBL" id="CP017553">
    <property type="protein sequence ID" value="AOW00401.1"/>
    <property type="molecule type" value="Genomic_DNA"/>
</dbReference>
<dbReference type="VEuPathDB" id="FungiDB:YALI1_A08115g"/>
<dbReference type="RefSeq" id="XP_068137791.1">
    <property type="nucleotide sequence ID" value="XM_068281690.1"/>
</dbReference>
<evidence type="ECO:0000313" key="3">
    <source>
        <dbReference type="Proteomes" id="UP000182444"/>
    </source>
</evidence>
<gene>
    <name evidence="2" type="ORF">YALI1_A08115g</name>
</gene>
<feature type="region of interest" description="Disordered" evidence="1">
    <location>
        <begin position="42"/>
        <end position="74"/>
    </location>
</feature>
<evidence type="ECO:0000313" key="2">
    <source>
        <dbReference type="EMBL" id="AOW00401.1"/>
    </source>
</evidence>
<accession>A0A1D8N444</accession>
<evidence type="ECO:0000256" key="1">
    <source>
        <dbReference type="SAM" id="MobiDB-lite"/>
    </source>
</evidence>
<protein>
    <submittedName>
        <fullName evidence="2">Uncharacterized protein</fullName>
    </submittedName>
</protein>
<proteinExistence type="predicted"/>
<organism evidence="2 3">
    <name type="scientific">Yarrowia lipolytica</name>
    <name type="common">Candida lipolytica</name>
    <dbReference type="NCBI Taxonomy" id="4952"/>
    <lineage>
        <taxon>Eukaryota</taxon>
        <taxon>Fungi</taxon>
        <taxon>Dikarya</taxon>
        <taxon>Ascomycota</taxon>
        <taxon>Saccharomycotina</taxon>
        <taxon>Dipodascomycetes</taxon>
        <taxon>Dipodascales</taxon>
        <taxon>Dipodascales incertae sedis</taxon>
        <taxon>Yarrowia</taxon>
    </lineage>
</organism>
<sequence>MFEVHRNDDGPVEMCRLTVSWIFPSTARPADRTFLQLPLVSPLSSPSSFRHQHSTSGKRSPWKRNRQDKTSFMPYSNRLAIKTANGTHFRTLVSSLTL</sequence>
<dbReference type="Proteomes" id="UP000182444">
    <property type="component" value="Chromosome 1A"/>
</dbReference>
<reference evidence="2 3" key="1">
    <citation type="journal article" date="2016" name="PLoS ONE">
        <title>Sequence Assembly of Yarrowia lipolytica Strain W29/CLIB89 Shows Transposable Element Diversity.</title>
        <authorList>
            <person name="Magnan C."/>
            <person name="Yu J."/>
            <person name="Chang I."/>
            <person name="Jahn E."/>
            <person name="Kanomata Y."/>
            <person name="Wu J."/>
            <person name="Zeller M."/>
            <person name="Oakes M."/>
            <person name="Baldi P."/>
            <person name="Sandmeyer S."/>
        </authorList>
    </citation>
    <scope>NUCLEOTIDE SEQUENCE [LARGE SCALE GENOMIC DNA]</scope>
    <source>
        <strain evidence="3">CLIB89(W29)</strain>
    </source>
</reference>
<dbReference type="GeneID" id="94582350"/>